<dbReference type="AlphaFoldDB" id="A0A8H4IZ61"/>
<keyword evidence="4 7" id="KW-0472">Membrane</keyword>
<comment type="similarity">
    <text evidence="5">Belongs to the SAT4 family.</text>
</comment>
<dbReference type="GO" id="GO:0016020">
    <property type="term" value="C:membrane"/>
    <property type="evidence" value="ECO:0007669"/>
    <property type="project" value="UniProtKB-SubCell"/>
</dbReference>
<feature type="transmembrane region" description="Helical" evidence="7">
    <location>
        <begin position="135"/>
        <end position="159"/>
    </location>
</feature>
<feature type="transmembrane region" description="Helical" evidence="7">
    <location>
        <begin position="166"/>
        <end position="191"/>
    </location>
</feature>
<comment type="subcellular location">
    <subcellularLocation>
        <location evidence="1">Membrane</location>
        <topology evidence="1">Multi-pass membrane protein</topology>
    </subcellularLocation>
</comment>
<evidence type="ECO:0000256" key="2">
    <source>
        <dbReference type="ARBA" id="ARBA00022692"/>
    </source>
</evidence>
<evidence type="ECO:0000256" key="6">
    <source>
        <dbReference type="SAM" id="MobiDB-lite"/>
    </source>
</evidence>
<feature type="transmembrane region" description="Helical" evidence="7">
    <location>
        <begin position="59"/>
        <end position="80"/>
    </location>
</feature>
<evidence type="ECO:0000256" key="5">
    <source>
        <dbReference type="ARBA" id="ARBA00038359"/>
    </source>
</evidence>
<feature type="transmembrane region" description="Helical" evidence="7">
    <location>
        <begin position="220"/>
        <end position="241"/>
    </location>
</feature>
<dbReference type="Proteomes" id="UP000572817">
    <property type="component" value="Unassembled WGS sequence"/>
</dbReference>
<evidence type="ECO:0000259" key="8">
    <source>
        <dbReference type="Pfam" id="PF20684"/>
    </source>
</evidence>
<evidence type="ECO:0000256" key="7">
    <source>
        <dbReference type="SAM" id="Phobius"/>
    </source>
</evidence>
<evidence type="ECO:0000313" key="9">
    <source>
        <dbReference type="EMBL" id="KAF4309887.1"/>
    </source>
</evidence>
<keyword evidence="10" id="KW-1185">Reference proteome</keyword>
<gene>
    <name evidence="9" type="ORF">GTA08_BOTSDO02747</name>
</gene>
<dbReference type="PANTHER" id="PTHR33048">
    <property type="entry name" value="PTH11-LIKE INTEGRAL MEMBRANE PROTEIN (AFU_ORTHOLOGUE AFUA_5G11245)"/>
    <property type="match status" value="1"/>
</dbReference>
<evidence type="ECO:0000256" key="1">
    <source>
        <dbReference type="ARBA" id="ARBA00004141"/>
    </source>
</evidence>
<feature type="transmembrane region" description="Helical" evidence="7">
    <location>
        <begin position="253"/>
        <end position="272"/>
    </location>
</feature>
<dbReference type="InterPro" id="IPR052337">
    <property type="entry name" value="SAT4-like"/>
</dbReference>
<dbReference type="PANTHER" id="PTHR33048:SF96">
    <property type="entry name" value="INTEGRAL MEMBRANE PROTEIN"/>
    <property type="match status" value="1"/>
</dbReference>
<dbReference type="OrthoDB" id="3923077at2759"/>
<evidence type="ECO:0000256" key="4">
    <source>
        <dbReference type="ARBA" id="ARBA00023136"/>
    </source>
</evidence>
<keyword evidence="2 7" id="KW-0812">Transmembrane</keyword>
<organism evidence="9 10">
    <name type="scientific">Botryosphaeria dothidea</name>
    <dbReference type="NCBI Taxonomy" id="55169"/>
    <lineage>
        <taxon>Eukaryota</taxon>
        <taxon>Fungi</taxon>
        <taxon>Dikarya</taxon>
        <taxon>Ascomycota</taxon>
        <taxon>Pezizomycotina</taxon>
        <taxon>Dothideomycetes</taxon>
        <taxon>Dothideomycetes incertae sedis</taxon>
        <taxon>Botryosphaeriales</taxon>
        <taxon>Botryosphaeriaceae</taxon>
        <taxon>Botryosphaeria</taxon>
    </lineage>
</organism>
<accession>A0A8H4IZ61</accession>
<sequence>MSRLAHYPPNLSPCPLPDITLPGLGEVAVKCSSSPRSDPSQKPTPPFAPVAMDDRSQQVLAIGTTFFILAWLVVLLRIYVRAYMIKSWGIDDWVMMLALGCFTVYLVAQLGGVYYGTGRRNTELDPKDVEKALHFWYICELFYVIASSTLKVAIGLFLLRIAVKRLHILIIYFINGASVVFGAAYLFVVIFQCTPIHTFWTIKPNNEHCLPRETVANITYAASALAAFADWTFGILPGFIVWDLHMNQRTKMVVVIILGFAAIGSTATLVRIPYIKSLKTLDDFLYETTDVAIWSTIEPGVGMTAACVATLRPLLQKILSKTGLSTPRTNPSRFTPNWGSSANQLGSKKAGYVRSPSYSHGMDTLRPDGSGTRTTVTGGGKWNGSDGESEENIIAGATRPGALNISKSVEVTHITETAPPRYHNERRSDDSIV</sequence>
<protein>
    <submittedName>
        <fullName evidence="9">Integral membrane protein</fullName>
    </submittedName>
</protein>
<evidence type="ECO:0000256" key="3">
    <source>
        <dbReference type="ARBA" id="ARBA00022989"/>
    </source>
</evidence>
<feature type="compositionally biased region" description="Basic and acidic residues" evidence="6">
    <location>
        <begin position="422"/>
        <end position="433"/>
    </location>
</feature>
<dbReference type="EMBL" id="WWBZ02000016">
    <property type="protein sequence ID" value="KAF4309887.1"/>
    <property type="molecule type" value="Genomic_DNA"/>
</dbReference>
<keyword evidence="3 7" id="KW-1133">Transmembrane helix</keyword>
<dbReference type="InterPro" id="IPR049326">
    <property type="entry name" value="Rhodopsin_dom_fungi"/>
</dbReference>
<dbReference type="Pfam" id="PF20684">
    <property type="entry name" value="Fung_rhodopsin"/>
    <property type="match status" value="1"/>
</dbReference>
<comment type="caution">
    <text evidence="9">The sequence shown here is derived from an EMBL/GenBank/DDBJ whole genome shotgun (WGS) entry which is preliminary data.</text>
</comment>
<reference evidence="9" key="1">
    <citation type="submission" date="2020-04" db="EMBL/GenBank/DDBJ databases">
        <title>Genome Assembly and Annotation of Botryosphaeria dothidea sdau 11-99, a Latent Pathogen of Apple Fruit Ring Rot in China.</title>
        <authorList>
            <person name="Yu C."/>
            <person name="Diao Y."/>
            <person name="Lu Q."/>
            <person name="Zhao J."/>
            <person name="Cui S."/>
            <person name="Peng C."/>
            <person name="He B."/>
            <person name="Liu H."/>
        </authorList>
    </citation>
    <scope>NUCLEOTIDE SEQUENCE [LARGE SCALE GENOMIC DNA]</scope>
    <source>
        <strain evidence="9">Sdau11-99</strain>
    </source>
</reference>
<feature type="domain" description="Rhodopsin" evidence="8">
    <location>
        <begin position="76"/>
        <end position="317"/>
    </location>
</feature>
<proteinExistence type="inferred from homology"/>
<feature type="transmembrane region" description="Helical" evidence="7">
    <location>
        <begin position="92"/>
        <end position="115"/>
    </location>
</feature>
<evidence type="ECO:0000313" key="10">
    <source>
        <dbReference type="Proteomes" id="UP000572817"/>
    </source>
</evidence>
<feature type="region of interest" description="Disordered" evidence="6">
    <location>
        <begin position="412"/>
        <end position="433"/>
    </location>
</feature>
<name>A0A8H4IZ61_9PEZI</name>
<feature type="region of interest" description="Disordered" evidence="6">
    <location>
        <begin position="358"/>
        <end position="389"/>
    </location>
</feature>